<organism evidence="7">
    <name type="scientific">hydrothermal vent metagenome</name>
    <dbReference type="NCBI Taxonomy" id="652676"/>
    <lineage>
        <taxon>unclassified sequences</taxon>
        <taxon>metagenomes</taxon>
        <taxon>ecological metagenomes</taxon>
    </lineage>
</organism>
<dbReference type="PRINTS" id="PR00121">
    <property type="entry name" value="NAKATPASE"/>
</dbReference>
<dbReference type="Gene3D" id="2.70.150.10">
    <property type="entry name" value="Calcium-transporting ATPase, cytoplasmic transduction domain A"/>
    <property type="match status" value="1"/>
</dbReference>
<keyword evidence="5" id="KW-0812">Transmembrane</keyword>
<evidence type="ECO:0000256" key="1">
    <source>
        <dbReference type="ARBA" id="ARBA00004651"/>
    </source>
</evidence>
<protein>
    <submittedName>
        <fullName evidence="7">Na+,K+ P-type ATPase</fullName>
    </submittedName>
</protein>
<keyword evidence="4" id="KW-0067">ATP-binding</keyword>
<dbReference type="PANTHER" id="PTHR43294">
    <property type="entry name" value="SODIUM/POTASSIUM-TRANSPORTING ATPASE SUBUNIT ALPHA"/>
    <property type="match status" value="1"/>
</dbReference>
<feature type="transmembrane region" description="Helical" evidence="5">
    <location>
        <begin position="58"/>
        <end position="76"/>
    </location>
</feature>
<dbReference type="Pfam" id="PF00690">
    <property type="entry name" value="Cation_ATPase_N"/>
    <property type="match status" value="1"/>
</dbReference>
<feature type="transmembrane region" description="Helical" evidence="5">
    <location>
        <begin position="82"/>
        <end position="102"/>
    </location>
</feature>
<feature type="transmembrane region" description="Helical" evidence="5">
    <location>
        <begin position="247"/>
        <end position="267"/>
    </location>
</feature>
<reference evidence="7" key="1">
    <citation type="submission" date="2018-06" db="EMBL/GenBank/DDBJ databases">
        <authorList>
            <person name="Zhirakovskaya E."/>
        </authorList>
    </citation>
    <scope>NUCLEOTIDE SEQUENCE</scope>
</reference>
<keyword evidence="3" id="KW-0547">Nucleotide-binding</keyword>
<dbReference type="SUPFAM" id="SSF81653">
    <property type="entry name" value="Calcium ATPase, transduction domain A"/>
    <property type="match status" value="1"/>
</dbReference>
<dbReference type="InterPro" id="IPR001757">
    <property type="entry name" value="P_typ_ATPase"/>
</dbReference>
<feature type="transmembrane region" description="Helical" evidence="5">
    <location>
        <begin position="273"/>
        <end position="298"/>
    </location>
</feature>
<dbReference type="InterPro" id="IPR004014">
    <property type="entry name" value="ATPase_P-typ_cation-transptr_N"/>
</dbReference>
<feature type="non-terminal residue" evidence="7">
    <location>
        <position position="327"/>
    </location>
</feature>
<dbReference type="GO" id="GO:0016887">
    <property type="term" value="F:ATP hydrolysis activity"/>
    <property type="evidence" value="ECO:0007669"/>
    <property type="project" value="InterPro"/>
</dbReference>
<gene>
    <name evidence="7" type="ORF">MNBD_NITROSPIRAE03-652</name>
</gene>
<evidence type="ECO:0000256" key="3">
    <source>
        <dbReference type="ARBA" id="ARBA00022741"/>
    </source>
</evidence>
<dbReference type="SUPFAM" id="SSF81665">
    <property type="entry name" value="Calcium ATPase, transmembrane domain M"/>
    <property type="match status" value="1"/>
</dbReference>
<dbReference type="SMART" id="SM00831">
    <property type="entry name" value="Cation_ATPase_N"/>
    <property type="match status" value="1"/>
</dbReference>
<keyword evidence="5" id="KW-1133">Transmembrane helix</keyword>
<dbReference type="EMBL" id="UOGI01000206">
    <property type="protein sequence ID" value="VAX33793.1"/>
    <property type="molecule type" value="Genomic_DNA"/>
</dbReference>
<dbReference type="InterPro" id="IPR059000">
    <property type="entry name" value="ATPase_P-type_domA"/>
</dbReference>
<dbReference type="NCBIfam" id="TIGR01494">
    <property type="entry name" value="ATPase_P-type"/>
    <property type="match status" value="1"/>
</dbReference>
<evidence type="ECO:0000256" key="2">
    <source>
        <dbReference type="ARBA" id="ARBA00022475"/>
    </source>
</evidence>
<keyword evidence="5" id="KW-0472">Membrane</keyword>
<dbReference type="AlphaFoldDB" id="A0A3B1DAC6"/>
<dbReference type="GO" id="GO:0005886">
    <property type="term" value="C:plasma membrane"/>
    <property type="evidence" value="ECO:0007669"/>
    <property type="project" value="UniProtKB-SubCell"/>
</dbReference>
<accession>A0A3B1DAC6</accession>
<evidence type="ECO:0000313" key="7">
    <source>
        <dbReference type="EMBL" id="VAX33793.1"/>
    </source>
</evidence>
<evidence type="ECO:0000256" key="5">
    <source>
        <dbReference type="SAM" id="Phobius"/>
    </source>
</evidence>
<dbReference type="InterPro" id="IPR023298">
    <property type="entry name" value="ATPase_P-typ_TM_dom_sf"/>
</dbReference>
<comment type="subcellular location">
    <subcellularLocation>
        <location evidence="1">Cell membrane</location>
        <topology evidence="1">Multi-pass membrane protein</topology>
    </subcellularLocation>
</comment>
<dbReference type="InterPro" id="IPR008250">
    <property type="entry name" value="ATPase_P-typ_transduc_dom_A_sf"/>
</dbReference>
<dbReference type="PANTHER" id="PTHR43294:SF21">
    <property type="entry name" value="CATION TRANSPORTING ATPASE"/>
    <property type="match status" value="1"/>
</dbReference>
<dbReference type="InterPro" id="IPR050510">
    <property type="entry name" value="Cation_transp_ATPase_P-type"/>
</dbReference>
<name>A0A3B1DAC6_9ZZZZ</name>
<keyword evidence="2" id="KW-1003">Cell membrane</keyword>
<sequence>MKINNLAREEVLHTLVTSEEGLTEEEAKKRFEEFGPNEIREVKRTPLLVRFLRQFTHFLAILLWIGAGLAFLSEYLHPGEGMLTLGLAIVGVIVVNAVFTFIQEYRAEKSIEALKQLLPFYVKVIREGREKEIPAREVVVGDLIILSEGDRVPADARLIESSYLMVNNAPLTGESEPVPLDHNPCVGDLIESRNIAFAGTTVVSGTGKGVVFATGMRTEFGRIAHLTSGVETGLSPLQQEIVRVTRIIAVFATIMGIFFFMVGQFIGRSFWENFIFAIGIIVANVPEGLLPTVTLSLAMGSQRMARKKALIKTLTSVETLGSVTVIC</sequence>
<dbReference type="Gene3D" id="1.20.1110.10">
    <property type="entry name" value="Calcium-transporting ATPase, transmembrane domain"/>
    <property type="match status" value="1"/>
</dbReference>
<dbReference type="Pfam" id="PF00122">
    <property type="entry name" value="E1-E2_ATPase"/>
    <property type="match status" value="1"/>
</dbReference>
<evidence type="ECO:0000256" key="4">
    <source>
        <dbReference type="ARBA" id="ARBA00022840"/>
    </source>
</evidence>
<proteinExistence type="predicted"/>
<dbReference type="GO" id="GO:0005524">
    <property type="term" value="F:ATP binding"/>
    <property type="evidence" value="ECO:0007669"/>
    <property type="project" value="UniProtKB-KW"/>
</dbReference>
<feature type="domain" description="Cation-transporting P-type ATPase N-terminal" evidence="6">
    <location>
        <begin position="2"/>
        <end position="75"/>
    </location>
</feature>
<evidence type="ECO:0000259" key="6">
    <source>
        <dbReference type="SMART" id="SM00831"/>
    </source>
</evidence>